<sequence>MTAKKAENIVTSTVVVDGMPIAQQARAMVDAIIAPQLATVDGELWGTVCTKNLDDKYAPRAQFIDMRQPGALDAFTNAVMANPNPASITSWTTVNLFSHRPEKGRGKAADVANIGVLVLDLDTRRDDIEPGQLTGHAENLDELPTEAQAWKAIAKLTEVLGQPTAVVRSSSEGLQSFWATEGIVPTDSDILIRYKALCEQVGTDMGVKLDLTRCGDAASLMRFPGNNRVKDGYPHDPDWTGFDADGAKVKRATGGRMQPETSTLLRLNPASRVSAEQLDAVLPALSSIASARDLRPTKKGKKASPSEDRRSYVEKDIDRLPVARLAEVLFPLQLFAGNADDACRHEWTGATTPPSTEQVWDETMQAWLLFVNGNTPAHDLGKSTESCFTTSTLLRFALGDWSDKPSGALYRKVLEVVKGFTLDELLNFATSHLSKLDSRRVDWQARNFNALSEALREVAASDAQSECERLHEALTKPQGQEFIIGDRYKLVVGGANCGTYVNTSSSDDGYDKWEQLSAGVIVRTAYRKVVQPIGGVEEDGVFSVVVVGPNGVWRSSEVPLTKSTDIKYLLSKAMVGAGVPTRANETDMLNAILLAGSAGVRNDVSVGVPGWVELDDGWRFVGQRSSVTPTAVDPEVRRRSNAHPGGFSDLMTQEEAEQVFIMFDELFDCWGQKNADLSTMLGIIGTIFASPIPATHQHVAYVYGKHGLGKTLLGMTGACFTYAPSEDLVAALDVTKQTSLAPFMQTATAMQNGWLWIDDLKYDQSVSEQLNRERITYVAEVVRMAYNRKGKALGGAGGEVRETAVGAQHISGLVTAEIPVEDPATIERGLIPREIRAGDISLTKVQCKDSNGEPMVMPSGEPVMDIPLMAWMRRWRWLAGKVFTSYVAWLSARVQADGGTEMLSEEFNDLVANIFPLPSSDRAAMSVSYAAAGLEMGQRFMHEVYGEPFLEDPEEMRRDLAGLIDINREMSAERDHGTRILNAVRAVTGNRGFGLTTLSHMSCADDGITAAMGWRRSASGDWMDVTDPIGTVSNRGDDEGKWVLLTVEDARKAVKESGGVMGKEQTATALADLMAKHTLDRDDLPEDIIEHYRSAIEQGKAPKLKRLPMFKDGQGKTQPMRGYLLPAELVGIYQAGANVG</sequence>
<organism evidence="1 2">
    <name type="scientific">Luteococcus peritonei</name>
    <dbReference type="NCBI Taxonomy" id="88874"/>
    <lineage>
        <taxon>Bacteria</taxon>
        <taxon>Bacillati</taxon>
        <taxon>Actinomycetota</taxon>
        <taxon>Actinomycetes</taxon>
        <taxon>Propionibacteriales</taxon>
        <taxon>Propionibacteriaceae</taxon>
        <taxon>Luteococcus</taxon>
    </lineage>
</organism>
<dbReference type="EMBL" id="JBHUFZ010000018">
    <property type="protein sequence ID" value="MFD1890303.1"/>
    <property type="molecule type" value="Genomic_DNA"/>
</dbReference>
<proteinExistence type="predicted"/>
<name>A0ABW4RXG6_9ACTN</name>
<reference evidence="2" key="1">
    <citation type="journal article" date="2019" name="Int. J. Syst. Evol. Microbiol.">
        <title>The Global Catalogue of Microorganisms (GCM) 10K type strain sequencing project: providing services to taxonomists for standard genome sequencing and annotation.</title>
        <authorList>
            <consortium name="The Broad Institute Genomics Platform"/>
            <consortium name="The Broad Institute Genome Sequencing Center for Infectious Disease"/>
            <person name="Wu L."/>
            <person name="Ma J."/>
        </authorList>
    </citation>
    <scope>NUCLEOTIDE SEQUENCE [LARGE SCALE GENOMIC DNA]</scope>
    <source>
        <strain evidence="2">CAIM 431</strain>
    </source>
</reference>
<gene>
    <name evidence="1" type="ORF">ACFSCS_08930</name>
</gene>
<evidence type="ECO:0008006" key="3">
    <source>
        <dbReference type="Google" id="ProtNLM"/>
    </source>
</evidence>
<evidence type="ECO:0000313" key="1">
    <source>
        <dbReference type="EMBL" id="MFD1890303.1"/>
    </source>
</evidence>
<dbReference type="Proteomes" id="UP001597326">
    <property type="component" value="Unassembled WGS sequence"/>
</dbReference>
<protein>
    <recommendedName>
        <fullName evidence="3">DUF927 domain-containing protein</fullName>
    </recommendedName>
</protein>
<keyword evidence="2" id="KW-1185">Reference proteome</keyword>
<dbReference type="RefSeq" id="WP_343873319.1">
    <property type="nucleotide sequence ID" value="NZ_BAAAIX010000015.1"/>
</dbReference>
<comment type="caution">
    <text evidence="1">The sequence shown here is derived from an EMBL/GenBank/DDBJ whole genome shotgun (WGS) entry which is preliminary data.</text>
</comment>
<accession>A0ABW4RXG6</accession>
<evidence type="ECO:0000313" key="2">
    <source>
        <dbReference type="Proteomes" id="UP001597326"/>
    </source>
</evidence>